<dbReference type="InParanoid" id="A0A482WI75"/>
<organism evidence="1 2">
    <name type="scientific">Laodelphax striatellus</name>
    <name type="common">Small brown planthopper</name>
    <name type="synonym">Delphax striatella</name>
    <dbReference type="NCBI Taxonomy" id="195883"/>
    <lineage>
        <taxon>Eukaryota</taxon>
        <taxon>Metazoa</taxon>
        <taxon>Ecdysozoa</taxon>
        <taxon>Arthropoda</taxon>
        <taxon>Hexapoda</taxon>
        <taxon>Insecta</taxon>
        <taxon>Pterygota</taxon>
        <taxon>Neoptera</taxon>
        <taxon>Paraneoptera</taxon>
        <taxon>Hemiptera</taxon>
        <taxon>Auchenorrhyncha</taxon>
        <taxon>Fulgoroidea</taxon>
        <taxon>Delphacidae</taxon>
        <taxon>Criomorphinae</taxon>
        <taxon>Laodelphax</taxon>
    </lineage>
</organism>
<dbReference type="AlphaFoldDB" id="A0A482WI75"/>
<dbReference type="OrthoDB" id="6625420at2759"/>
<sequence length="114" mass="13348">MENQTVATFADDTAVLTLGNNCQESMKKLQDAADKISNWSRLWRIKINETKSVQVNFTNRKFDQIPLIINGKPVPYANEAKYLGMTLDTRLRWKAHVKKKERRTRYKIQQKYTG</sequence>
<comment type="caution">
    <text evidence="1">The sequence shown here is derived from an EMBL/GenBank/DDBJ whole genome shotgun (WGS) entry which is preliminary data.</text>
</comment>
<dbReference type="EMBL" id="QKKF02034567">
    <property type="protein sequence ID" value="RZF33214.1"/>
    <property type="molecule type" value="Genomic_DNA"/>
</dbReference>
<accession>A0A482WI75</accession>
<dbReference type="Proteomes" id="UP000291343">
    <property type="component" value="Unassembled WGS sequence"/>
</dbReference>
<keyword evidence="2" id="KW-1185">Reference proteome</keyword>
<gene>
    <name evidence="1" type="ORF">LSTR_LSTR009759</name>
</gene>
<protein>
    <submittedName>
        <fullName evidence="1">Uncharacterized protein</fullName>
    </submittedName>
</protein>
<name>A0A482WI75_LAOST</name>
<reference evidence="1 2" key="1">
    <citation type="journal article" date="2017" name="Gigascience">
        <title>Genome sequence of the small brown planthopper, Laodelphax striatellus.</title>
        <authorList>
            <person name="Zhu J."/>
            <person name="Jiang F."/>
            <person name="Wang X."/>
            <person name="Yang P."/>
            <person name="Bao Y."/>
            <person name="Zhao W."/>
            <person name="Wang W."/>
            <person name="Lu H."/>
            <person name="Wang Q."/>
            <person name="Cui N."/>
            <person name="Li J."/>
            <person name="Chen X."/>
            <person name="Luo L."/>
            <person name="Yu J."/>
            <person name="Kang L."/>
            <person name="Cui F."/>
        </authorList>
    </citation>
    <scope>NUCLEOTIDE SEQUENCE [LARGE SCALE GENOMIC DNA]</scope>
    <source>
        <strain evidence="1">Lst14</strain>
    </source>
</reference>
<proteinExistence type="predicted"/>
<dbReference type="STRING" id="195883.A0A482WI75"/>
<evidence type="ECO:0000313" key="1">
    <source>
        <dbReference type="EMBL" id="RZF33214.1"/>
    </source>
</evidence>
<evidence type="ECO:0000313" key="2">
    <source>
        <dbReference type="Proteomes" id="UP000291343"/>
    </source>
</evidence>